<protein>
    <submittedName>
        <fullName evidence="1">Uncharacterized protein</fullName>
    </submittedName>
</protein>
<proteinExistence type="predicted"/>
<evidence type="ECO:0000313" key="2">
    <source>
        <dbReference type="Proteomes" id="UP000821837"/>
    </source>
</evidence>
<name>A0A9D4PBV4_RHISA</name>
<gene>
    <name evidence="1" type="ORF">HPB52_001408</name>
</gene>
<dbReference type="VEuPathDB" id="VectorBase:RSAN_030561"/>
<evidence type="ECO:0000313" key="1">
    <source>
        <dbReference type="EMBL" id="KAH7934855.1"/>
    </source>
</evidence>
<dbReference type="EMBL" id="JABSTV010001255">
    <property type="protein sequence ID" value="KAH7934855.1"/>
    <property type="molecule type" value="Genomic_DNA"/>
</dbReference>
<dbReference type="Proteomes" id="UP000821837">
    <property type="component" value="Unassembled WGS sequence"/>
</dbReference>
<keyword evidence="2" id="KW-1185">Reference proteome</keyword>
<reference evidence="1" key="1">
    <citation type="journal article" date="2020" name="Cell">
        <title>Large-Scale Comparative Analyses of Tick Genomes Elucidate Their Genetic Diversity and Vector Capacities.</title>
        <authorList>
            <consortium name="Tick Genome and Microbiome Consortium (TIGMIC)"/>
            <person name="Jia N."/>
            <person name="Wang J."/>
            <person name="Shi W."/>
            <person name="Du L."/>
            <person name="Sun Y."/>
            <person name="Zhan W."/>
            <person name="Jiang J.F."/>
            <person name="Wang Q."/>
            <person name="Zhang B."/>
            <person name="Ji P."/>
            <person name="Bell-Sakyi L."/>
            <person name="Cui X.M."/>
            <person name="Yuan T.T."/>
            <person name="Jiang B.G."/>
            <person name="Yang W.F."/>
            <person name="Lam T.T."/>
            <person name="Chang Q.C."/>
            <person name="Ding S.J."/>
            <person name="Wang X.J."/>
            <person name="Zhu J.G."/>
            <person name="Ruan X.D."/>
            <person name="Zhao L."/>
            <person name="Wei J.T."/>
            <person name="Ye R.Z."/>
            <person name="Que T.C."/>
            <person name="Du C.H."/>
            <person name="Zhou Y.H."/>
            <person name="Cheng J.X."/>
            <person name="Dai P.F."/>
            <person name="Guo W.B."/>
            <person name="Han X.H."/>
            <person name="Huang E.J."/>
            <person name="Li L.F."/>
            <person name="Wei W."/>
            <person name="Gao Y.C."/>
            <person name="Liu J.Z."/>
            <person name="Shao H.Z."/>
            <person name="Wang X."/>
            <person name="Wang C.C."/>
            <person name="Yang T.C."/>
            <person name="Huo Q.B."/>
            <person name="Li W."/>
            <person name="Chen H.Y."/>
            <person name="Chen S.E."/>
            <person name="Zhou L.G."/>
            <person name="Ni X.B."/>
            <person name="Tian J.H."/>
            <person name="Sheng Y."/>
            <person name="Liu T."/>
            <person name="Pan Y.S."/>
            <person name="Xia L.Y."/>
            <person name="Li J."/>
            <person name="Zhao F."/>
            <person name="Cao W.C."/>
        </authorList>
    </citation>
    <scope>NUCLEOTIDE SEQUENCE</scope>
    <source>
        <strain evidence="1">Rsan-2018</strain>
    </source>
</reference>
<comment type="caution">
    <text evidence="1">The sequence shown here is derived from an EMBL/GenBank/DDBJ whole genome shotgun (WGS) entry which is preliminary data.</text>
</comment>
<sequence length="158" mass="17991">MNGPKWSTVGLNLHEWQRVLIRCDISQTHWLTWHKKAALGRFTVIGENQQVGVPGLRPDLVLARGEKALILDVCCPFDNRMQAFQEARRVKEEKYAPLQLHLLRRFQRVSVEANVVGCLGSWDPGNDPVCRRLCSRRLCVSDTVAASAKIYRSHIGLF</sequence>
<organism evidence="1 2">
    <name type="scientific">Rhipicephalus sanguineus</name>
    <name type="common">Brown dog tick</name>
    <name type="synonym">Ixodes sanguineus</name>
    <dbReference type="NCBI Taxonomy" id="34632"/>
    <lineage>
        <taxon>Eukaryota</taxon>
        <taxon>Metazoa</taxon>
        <taxon>Ecdysozoa</taxon>
        <taxon>Arthropoda</taxon>
        <taxon>Chelicerata</taxon>
        <taxon>Arachnida</taxon>
        <taxon>Acari</taxon>
        <taxon>Parasitiformes</taxon>
        <taxon>Ixodida</taxon>
        <taxon>Ixodoidea</taxon>
        <taxon>Ixodidae</taxon>
        <taxon>Rhipicephalinae</taxon>
        <taxon>Rhipicephalus</taxon>
        <taxon>Rhipicephalus</taxon>
    </lineage>
</organism>
<accession>A0A9D4PBV4</accession>
<reference evidence="1" key="2">
    <citation type="submission" date="2021-09" db="EMBL/GenBank/DDBJ databases">
        <authorList>
            <person name="Jia N."/>
            <person name="Wang J."/>
            <person name="Shi W."/>
            <person name="Du L."/>
            <person name="Sun Y."/>
            <person name="Zhan W."/>
            <person name="Jiang J."/>
            <person name="Wang Q."/>
            <person name="Zhang B."/>
            <person name="Ji P."/>
            <person name="Sakyi L.B."/>
            <person name="Cui X."/>
            <person name="Yuan T."/>
            <person name="Jiang B."/>
            <person name="Yang W."/>
            <person name="Lam T.T.-Y."/>
            <person name="Chang Q."/>
            <person name="Ding S."/>
            <person name="Wang X."/>
            <person name="Zhu J."/>
            <person name="Ruan X."/>
            <person name="Zhao L."/>
            <person name="Wei J."/>
            <person name="Que T."/>
            <person name="Du C."/>
            <person name="Cheng J."/>
            <person name="Dai P."/>
            <person name="Han X."/>
            <person name="Huang E."/>
            <person name="Gao Y."/>
            <person name="Liu J."/>
            <person name="Shao H."/>
            <person name="Ye R."/>
            <person name="Li L."/>
            <person name="Wei W."/>
            <person name="Wang X."/>
            <person name="Wang C."/>
            <person name="Huo Q."/>
            <person name="Li W."/>
            <person name="Guo W."/>
            <person name="Chen H."/>
            <person name="Chen S."/>
            <person name="Zhou L."/>
            <person name="Zhou L."/>
            <person name="Ni X."/>
            <person name="Tian J."/>
            <person name="Zhou Y."/>
            <person name="Sheng Y."/>
            <person name="Liu T."/>
            <person name="Pan Y."/>
            <person name="Xia L."/>
            <person name="Li J."/>
            <person name="Zhao F."/>
            <person name="Cao W."/>
        </authorList>
    </citation>
    <scope>NUCLEOTIDE SEQUENCE</scope>
    <source>
        <strain evidence="1">Rsan-2018</strain>
        <tissue evidence="1">Larvae</tissue>
    </source>
</reference>
<dbReference type="AlphaFoldDB" id="A0A9D4PBV4"/>